<dbReference type="RefSeq" id="WP_092444761.1">
    <property type="nucleotide sequence ID" value="NZ_JBLXAG010000022.1"/>
</dbReference>
<dbReference type="InterPro" id="IPR029036">
    <property type="entry name" value="P5CR_dimer"/>
</dbReference>
<keyword evidence="2 4" id="KW-0521">NADP</keyword>
<comment type="similarity">
    <text evidence="1 4">Belongs to the pyrroline-5-carboxylate reductase family.</text>
</comment>
<dbReference type="GO" id="GO:0004735">
    <property type="term" value="F:pyrroline-5-carboxylate reductase activity"/>
    <property type="evidence" value="ECO:0007669"/>
    <property type="project" value="UniProtKB-UniRule"/>
</dbReference>
<dbReference type="SUPFAM" id="SSF48179">
    <property type="entry name" value="6-phosphogluconate dehydrogenase C-terminal domain-like"/>
    <property type="match status" value="1"/>
</dbReference>
<organism evidence="9 10">
    <name type="scientific">Winogradskyella sediminis</name>
    <dbReference type="NCBI Taxonomy" id="1382466"/>
    <lineage>
        <taxon>Bacteria</taxon>
        <taxon>Pseudomonadati</taxon>
        <taxon>Bacteroidota</taxon>
        <taxon>Flavobacteriia</taxon>
        <taxon>Flavobacteriales</taxon>
        <taxon>Flavobacteriaceae</taxon>
        <taxon>Winogradskyella</taxon>
    </lineage>
</organism>
<comment type="catalytic activity">
    <reaction evidence="4">
        <text>L-proline + NAD(+) = (S)-1-pyrroline-5-carboxylate + NADH + 2 H(+)</text>
        <dbReference type="Rhea" id="RHEA:14105"/>
        <dbReference type="ChEBI" id="CHEBI:15378"/>
        <dbReference type="ChEBI" id="CHEBI:17388"/>
        <dbReference type="ChEBI" id="CHEBI:57540"/>
        <dbReference type="ChEBI" id="CHEBI:57945"/>
        <dbReference type="ChEBI" id="CHEBI:60039"/>
        <dbReference type="EC" id="1.5.1.2"/>
    </reaction>
</comment>
<comment type="function">
    <text evidence="4">Catalyzes the reduction of 1-pyrroline-5-carboxylate (PCA) to L-proline.</text>
</comment>
<evidence type="ECO:0000313" key="9">
    <source>
        <dbReference type="EMBL" id="SDS13945.1"/>
    </source>
</evidence>
<gene>
    <name evidence="4" type="primary">proC</name>
    <name evidence="9" type="ORF">SAMN04489797_0954</name>
</gene>
<evidence type="ECO:0000259" key="7">
    <source>
        <dbReference type="Pfam" id="PF03807"/>
    </source>
</evidence>
<dbReference type="InterPro" id="IPR000304">
    <property type="entry name" value="Pyrroline-COOH_reductase"/>
</dbReference>
<dbReference type="FunFam" id="1.10.3730.10:FF:000001">
    <property type="entry name" value="Pyrroline-5-carboxylate reductase"/>
    <property type="match status" value="1"/>
</dbReference>
<feature type="domain" description="Pyrroline-5-carboxylate reductase catalytic N-terminal" evidence="7">
    <location>
        <begin position="2"/>
        <end position="97"/>
    </location>
</feature>
<dbReference type="GO" id="GO:0005737">
    <property type="term" value="C:cytoplasm"/>
    <property type="evidence" value="ECO:0007669"/>
    <property type="project" value="UniProtKB-SubCell"/>
</dbReference>
<dbReference type="NCBIfam" id="TIGR00112">
    <property type="entry name" value="proC"/>
    <property type="match status" value="1"/>
</dbReference>
<protein>
    <recommendedName>
        <fullName evidence="4 5">Pyrroline-5-carboxylate reductase</fullName>
        <shortName evidence="4">P5C reductase</shortName>
        <shortName evidence="4">P5CR</shortName>
        <ecNumber evidence="4 5">1.5.1.2</ecNumber>
    </recommendedName>
    <alternativeName>
        <fullName evidence="4">PCA reductase</fullName>
    </alternativeName>
</protein>
<keyword evidence="10" id="KW-1185">Reference proteome</keyword>
<proteinExistence type="inferred from homology"/>
<comment type="subcellular location">
    <subcellularLocation>
        <location evidence="4">Cytoplasm</location>
    </subcellularLocation>
</comment>
<evidence type="ECO:0000256" key="2">
    <source>
        <dbReference type="ARBA" id="ARBA00022857"/>
    </source>
</evidence>
<keyword evidence="3 4" id="KW-0560">Oxidoreductase</keyword>
<dbReference type="STRING" id="1249933.SAMN04489797_0954"/>
<evidence type="ECO:0000256" key="4">
    <source>
        <dbReference type="HAMAP-Rule" id="MF_01925"/>
    </source>
</evidence>
<sequence>MKVLVIGAGNMGLTYAEGMAESPLLSKHKLKIYDTDPKKIESLSKDSRFIVYKNLDECLPNADIVFIAVKPYHSDSLFENMSAMLNDHQIFVSLMAGVTIDTIQDKLNIKKVVRTMPNLPAQVGKGVTSYTASESVSRVELIMVRNLLDTTGTSIYVKTEKFIDASTGISGSGPAYVFYFMQSMLEAALKMGFSSYDSKVLVSSTFEGAIELFNQNNISPKSWIDKVASKGGTTQAAIDSMEDNNVKQLIQDAAYAAFDRAVELGKDK</sequence>
<comment type="catalytic activity">
    <reaction evidence="4">
        <text>L-proline + NADP(+) = (S)-1-pyrroline-5-carboxylate + NADPH + 2 H(+)</text>
        <dbReference type="Rhea" id="RHEA:14109"/>
        <dbReference type="ChEBI" id="CHEBI:15378"/>
        <dbReference type="ChEBI" id="CHEBI:17388"/>
        <dbReference type="ChEBI" id="CHEBI:57783"/>
        <dbReference type="ChEBI" id="CHEBI:58349"/>
        <dbReference type="ChEBI" id="CHEBI:60039"/>
        <dbReference type="EC" id="1.5.1.2"/>
    </reaction>
</comment>
<dbReference type="PIRSF" id="PIRSF000193">
    <property type="entry name" value="Pyrrol-5-carb_rd"/>
    <property type="match status" value="1"/>
</dbReference>
<dbReference type="PANTHER" id="PTHR11645:SF0">
    <property type="entry name" value="PYRROLINE-5-CARBOXYLATE REDUCTASE 3"/>
    <property type="match status" value="1"/>
</dbReference>
<dbReference type="Gene3D" id="1.10.3730.10">
    <property type="entry name" value="ProC C-terminal domain-like"/>
    <property type="match status" value="1"/>
</dbReference>
<dbReference type="Proteomes" id="UP000198963">
    <property type="component" value="Chromosome I"/>
</dbReference>
<comment type="pathway">
    <text evidence="4">Amino-acid biosynthesis; L-proline biosynthesis; L-proline from L-glutamate 5-semialdehyde: step 1/1.</text>
</comment>
<evidence type="ECO:0000313" key="10">
    <source>
        <dbReference type="Proteomes" id="UP000198963"/>
    </source>
</evidence>
<reference evidence="9 10" key="1">
    <citation type="submission" date="2016-10" db="EMBL/GenBank/DDBJ databases">
        <authorList>
            <person name="Varghese N."/>
            <person name="Submissions S."/>
        </authorList>
    </citation>
    <scope>NUCLEOTIDE SEQUENCE [LARGE SCALE GENOMIC DNA]</scope>
    <source>
        <strain evidence="9 10">RHA_55</strain>
    </source>
</reference>
<dbReference type="UniPathway" id="UPA00098">
    <property type="reaction ID" value="UER00361"/>
</dbReference>
<accession>A0A1H1PS06</accession>
<dbReference type="GO" id="GO:0055129">
    <property type="term" value="P:L-proline biosynthetic process"/>
    <property type="evidence" value="ECO:0007669"/>
    <property type="project" value="UniProtKB-UniRule"/>
</dbReference>
<dbReference type="PANTHER" id="PTHR11645">
    <property type="entry name" value="PYRROLINE-5-CARBOXYLATE REDUCTASE"/>
    <property type="match status" value="1"/>
</dbReference>
<evidence type="ECO:0000256" key="6">
    <source>
        <dbReference type="PIRSR" id="PIRSR000193-1"/>
    </source>
</evidence>
<evidence type="ECO:0000256" key="3">
    <source>
        <dbReference type="ARBA" id="ARBA00023002"/>
    </source>
</evidence>
<dbReference type="InterPro" id="IPR036291">
    <property type="entry name" value="NAD(P)-bd_dom_sf"/>
</dbReference>
<dbReference type="InterPro" id="IPR008927">
    <property type="entry name" value="6-PGluconate_DH-like_C_sf"/>
</dbReference>
<evidence type="ECO:0000259" key="8">
    <source>
        <dbReference type="Pfam" id="PF14748"/>
    </source>
</evidence>
<dbReference type="Pfam" id="PF14748">
    <property type="entry name" value="P5CR_dimer"/>
    <property type="match status" value="1"/>
</dbReference>
<feature type="binding site" evidence="6">
    <location>
        <begin position="6"/>
        <end position="11"/>
    </location>
    <ligand>
        <name>NADP(+)</name>
        <dbReference type="ChEBI" id="CHEBI:58349"/>
    </ligand>
</feature>
<dbReference type="EC" id="1.5.1.2" evidence="4 5"/>
<evidence type="ECO:0000256" key="1">
    <source>
        <dbReference type="ARBA" id="ARBA00005525"/>
    </source>
</evidence>
<dbReference type="InterPro" id="IPR028939">
    <property type="entry name" value="P5C_Rdtase_cat_N"/>
</dbReference>
<keyword evidence="4" id="KW-0641">Proline biosynthesis</keyword>
<keyword evidence="4" id="KW-0963">Cytoplasm</keyword>
<name>A0A1H1PS06_9FLAO</name>
<dbReference type="EMBL" id="LT629774">
    <property type="protein sequence ID" value="SDS13945.1"/>
    <property type="molecule type" value="Genomic_DNA"/>
</dbReference>
<evidence type="ECO:0000256" key="5">
    <source>
        <dbReference type="NCBIfam" id="TIGR00112"/>
    </source>
</evidence>
<dbReference type="Gene3D" id="3.40.50.720">
    <property type="entry name" value="NAD(P)-binding Rossmann-like Domain"/>
    <property type="match status" value="1"/>
</dbReference>
<keyword evidence="4" id="KW-0028">Amino-acid biosynthesis</keyword>
<feature type="binding site" evidence="6">
    <location>
        <begin position="68"/>
        <end position="71"/>
    </location>
    <ligand>
        <name>NADP(+)</name>
        <dbReference type="ChEBI" id="CHEBI:58349"/>
    </ligand>
</feature>
<feature type="domain" description="Pyrroline-5-carboxylate reductase dimerisation" evidence="8">
    <location>
        <begin position="160"/>
        <end position="264"/>
    </location>
</feature>
<dbReference type="AlphaFoldDB" id="A0A1H1PS06"/>
<dbReference type="Pfam" id="PF03807">
    <property type="entry name" value="F420_oxidored"/>
    <property type="match status" value="1"/>
</dbReference>
<dbReference type="HAMAP" id="MF_01925">
    <property type="entry name" value="P5C_reductase"/>
    <property type="match status" value="1"/>
</dbReference>
<dbReference type="SUPFAM" id="SSF51735">
    <property type="entry name" value="NAD(P)-binding Rossmann-fold domains"/>
    <property type="match status" value="1"/>
</dbReference>